<name>A0AAV2CZA6_9ROSI</name>
<proteinExistence type="predicted"/>
<dbReference type="PANTHER" id="PTHR47481">
    <property type="match status" value="1"/>
</dbReference>
<dbReference type="Pfam" id="PF14223">
    <property type="entry name" value="Retrotran_gag_2"/>
    <property type="match status" value="1"/>
</dbReference>
<protein>
    <recommendedName>
        <fullName evidence="3">Retrotransposon Copia-like N-terminal domain-containing protein</fullName>
    </recommendedName>
</protein>
<dbReference type="AlphaFoldDB" id="A0AAV2CZA6"/>
<evidence type="ECO:0000313" key="2">
    <source>
        <dbReference type="Proteomes" id="UP001497516"/>
    </source>
</evidence>
<evidence type="ECO:0008006" key="3">
    <source>
        <dbReference type="Google" id="ProtNLM"/>
    </source>
</evidence>
<gene>
    <name evidence="1" type="ORF">LTRI10_LOCUS8797</name>
</gene>
<keyword evidence="2" id="KW-1185">Reference proteome</keyword>
<accession>A0AAV2CZA6</accession>
<dbReference type="EMBL" id="OZ034814">
    <property type="protein sequence ID" value="CAL1361421.1"/>
    <property type="molecule type" value="Genomic_DNA"/>
</dbReference>
<reference evidence="1 2" key="1">
    <citation type="submission" date="2024-04" db="EMBL/GenBank/DDBJ databases">
        <authorList>
            <person name="Fracassetti M."/>
        </authorList>
    </citation>
    <scope>NUCLEOTIDE SEQUENCE [LARGE SCALE GENOMIC DNA]</scope>
</reference>
<evidence type="ECO:0000313" key="1">
    <source>
        <dbReference type="EMBL" id="CAL1361421.1"/>
    </source>
</evidence>
<dbReference type="Proteomes" id="UP001497516">
    <property type="component" value="Chromosome 10"/>
</dbReference>
<organism evidence="1 2">
    <name type="scientific">Linum trigynum</name>
    <dbReference type="NCBI Taxonomy" id="586398"/>
    <lineage>
        <taxon>Eukaryota</taxon>
        <taxon>Viridiplantae</taxon>
        <taxon>Streptophyta</taxon>
        <taxon>Embryophyta</taxon>
        <taxon>Tracheophyta</taxon>
        <taxon>Spermatophyta</taxon>
        <taxon>Magnoliopsida</taxon>
        <taxon>eudicotyledons</taxon>
        <taxon>Gunneridae</taxon>
        <taxon>Pentapetalae</taxon>
        <taxon>rosids</taxon>
        <taxon>fabids</taxon>
        <taxon>Malpighiales</taxon>
        <taxon>Linaceae</taxon>
        <taxon>Linum</taxon>
    </lineage>
</organism>
<sequence>MSGETVINLDDANIVITLNPASQLPTKFTGDNFPTWRAQLLTLLRGLDLLKFLDGTHPAPVADASAAARRRWFQQDQLLLHSILASMSPGVAPYDSAATSSRQAWTILERMFANQSRQRVINLKEKLGRETQGNRSVSVYLQAQRTTAAELALINAPVTDEDLILHILRGLREEYDQLSAAIRARDTPIAIEDLHDRLVDFEADIAVVRLSRSHAPTTGVYVYPWSWLCSFLWWFPPQLSHLQLLWW</sequence>
<dbReference type="PANTHER" id="PTHR47481:SF43">
    <property type="entry name" value="RETROTRANSPOSON COPIA-LIKE N-TERMINAL DOMAIN-CONTAINING PROTEIN"/>
    <property type="match status" value="1"/>
</dbReference>